<dbReference type="AlphaFoldDB" id="A0A1Y1HLQ9"/>
<feature type="transmembrane region" description="Helical" evidence="1">
    <location>
        <begin position="39"/>
        <end position="61"/>
    </location>
</feature>
<accession>A0A1Y1HLQ9</accession>
<evidence type="ECO:0000313" key="3">
    <source>
        <dbReference type="Proteomes" id="UP000054558"/>
    </source>
</evidence>
<evidence type="ECO:0008006" key="4">
    <source>
        <dbReference type="Google" id="ProtNLM"/>
    </source>
</evidence>
<keyword evidence="1" id="KW-0812">Transmembrane</keyword>
<protein>
    <recommendedName>
        <fullName evidence="4">NADH-ubiquinone reductase complex 1 MLRQ subunit</fullName>
    </recommendedName>
</protein>
<keyword evidence="3" id="KW-1185">Reference proteome</keyword>
<dbReference type="Pfam" id="PF06522">
    <property type="entry name" value="B12D"/>
    <property type="match status" value="1"/>
</dbReference>
<sequence length="153" mass="17144">MATNPSTQGRPRGEFLHETRGGVAFTKLPILRHVLKKELVPIIPLFAAMGAAIGMVGWICARELLGSPEIRARLNKTTRSTGVAELEDPDRMEELGKNHLKKTFLRDFVRNPMFAPILWFQAMPSKFEYKENPVIVQMRENAAKESIKGGAQS</sequence>
<proteinExistence type="predicted"/>
<gene>
    <name evidence="2" type="ORF">KFL_000330110</name>
</gene>
<evidence type="ECO:0000256" key="1">
    <source>
        <dbReference type="SAM" id="Phobius"/>
    </source>
</evidence>
<evidence type="ECO:0000313" key="2">
    <source>
        <dbReference type="EMBL" id="GAQ79565.1"/>
    </source>
</evidence>
<dbReference type="Proteomes" id="UP000054558">
    <property type="component" value="Unassembled WGS sequence"/>
</dbReference>
<organism evidence="2 3">
    <name type="scientific">Klebsormidium nitens</name>
    <name type="common">Green alga</name>
    <name type="synonym">Ulothrix nitens</name>
    <dbReference type="NCBI Taxonomy" id="105231"/>
    <lineage>
        <taxon>Eukaryota</taxon>
        <taxon>Viridiplantae</taxon>
        <taxon>Streptophyta</taxon>
        <taxon>Klebsormidiophyceae</taxon>
        <taxon>Klebsormidiales</taxon>
        <taxon>Klebsormidiaceae</taxon>
        <taxon>Klebsormidium</taxon>
    </lineage>
</organism>
<name>A0A1Y1HLQ9_KLENI</name>
<keyword evidence="1" id="KW-0472">Membrane</keyword>
<keyword evidence="1" id="KW-1133">Transmembrane helix</keyword>
<dbReference type="InterPro" id="IPR010530">
    <property type="entry name" value="B12D"/>
</dbReference>
<dbReference type="EMBL" id="DF236982">
    <property type="protein sequence ID" value="GAQ79565.1"/>
    <property type="molecule type" value="Genomic_DNA"/>
</dbReference>
<reference evidence="2 3" key="1">
    <citation type="journal article" date="2014" name="Nat. Commun.">
        <title>Klebsormidium flaccidum genome reveals primary factors for plant terrestrial adaptation.</title>
        <authorList>
            <person name="Hori K."/>
            <person name="Maruyama F."/>
            <person name="Fujisawa T."/>
            <person name="Togashi T."/>
            <person name="Yamamoto N."/>
            <person name="Seo M."/>
            <person name="Sato S."/>
            <person name="Yamada T."/>
            <person name="Mori H."/>
            <person name="Tajima N."/>
            <person name="Moriyama T."/>
            <person name="Ikeuchi M."/>
            <person name="Watanabe M."/>
            <person name="Wada H."/>
            <person name="Kobayashi K."/>
            <person name="Saito M."/>
            <person name="Masuda T."/>
            <person name="Sasaki-Sekimoto Y."/>
            <person name="Mashiguchi K."/>
            <person name="Awai K."/>
            <person name="Shimojima M."/>
            <person name="Masuda S."/>
            <person name="Iwai M."/>
            <person name="Nobusawa T."/>
            <person name="Narise T."/>
            <person name="Kondo S."/>
            <person name="Saito H."/>
            <person name="Sato R."/>
            <person name="Murakawa M."/>
            <person name="Ihara Y."/>
            <person name="Oshima-Yamada Y."/>
            <person name="Ohtaka K."/>
            <person name="Satoh M."/>
            <person name="Sonobe K."/>
            <person name="Ishii M."/>
            <person name="Ohtani R."/>
            <person name="Kanamori-Sato M."/>
            <person name="Honoki R."/>
            <person name="Miyazaki D."/>
            <person name="Mochizuki H."/>
            <person name="Umetsu J."/>
            <person name="Higashi K."/>
            <person name="Shibata D."/>
            <person name="Kamiya Y."/>
            <person name="Sato N."/>
            <person name="Nakamura Y."/>
            <person name="Tabata S."/>
            <person name="Ida S."/>
            <person name="Kurokawa K."/>
            <person name="Ohta H."/>
        </authorList>
    </citation>
    <scope>NUCLEOTIDE SEQUENCE [LARGE SCALE GENOMIC DNA]</scope>
    <source>
        <strain evidence="2 3">NIES-2285</strain>
    </source>
</reference>